<protein>
    <submittedName>
        <fullName evidence="1">Uncharacterized protein</fullName>
    </submittedName>
</protein>
<evidence type="ECO:0000313" key="1">
    <source>
        <dbReference type="EMBL" id="MED6193781.1"/>
    </source>
</evidence>
<reference evidence="1 2" key="1">
    <citation type="journal article" date="2023" name="Plants (Basel)">
        <title>Bridging the Gap: Combining Genomics and Transcriptomics Approaches to Understand Stylosanthes scabra, an Orphan Legume from the Brazilian Caatinga.</title>
        <authorList>
            <person name="Ferreira-Neto J.R.C."/>
            <person name="da Silva M.D."/>
            <person name="Binneck E."/>
            <person name="de Melo N.F."/>
            <person name="da Silva R.H."/>
            <person name="de Melo A.L.T.M."/>
            <person name="Pandolfi V."/>
            <person name="Bustamante F.O."/>
            <person name="Brasileiro-Vidal A.C."/>
            <person name="Benko-Iseppon A.M."/>
        </authorList>
    </citation>
    <scope>NUCLEOTIDE SEQUENCE [LARGE SCALE GENOMIC DNA]</scope>
    <source>
        <tissue evidence="1">Leaves</tissue>
    </source>
</reference>
<keyword evidence="2" id="KW-1185">Reference proteome</keyword>
<accession>A0ABU6X8S2</accession>
<gene>
    <name evidence="1" type="ORF">PIB30_022699</name>
</gene>
<proteinExistence type="predicted"/>
<name>A0ABU6X8S2_9FABA</name>
<evidence type="ECO:0000313" key="2">
    <source>
        <dbReference type="Proteomes" id="UP001341840"/>
    </source>
</evidence>
<organism evidence="1 2">
    <name type="scientific">Stylosanthes scabra</name>
    <dbReference type="NCBI Taxonomy" id="79078"/>
    <lineage>
        <taxon>Eukaryota</taxon>
        <taxon>Viridiplantae</taxon>
        <taxon>Streptophyta</taxon>
        <taxon>Embryophyta</taxon>
        <taxon>Tracheophyta</taxon>
        <taxon>Spermatophyta</taxon>
        <taxon>Magnoliopsida</taxon>
        <taxon>eudicotyledons</taxon>
        <taxon>Gunneridae</taxon>
        <taxon>Pentapetalae</taxon>
        <taxon>rosids</taxon>
        <taxon>fabids</taxon>
        <taxon>Fabales</taxon>
        <taxon>Fabaceae</taxon>
        <taxon>Papilionoideae</taxon>
        <taxon>50 kb inversion clade</taxon>
        <taxon>dalbergioids sensu lato</taxon>
        <taxon>Dalbergieae</taxon>
        <taxon>Pterocarpus clade</taxon>
        <taxon>Stylosanthes</taxon>
    </lineage>
</organism>
<dbReference type="Proteomes" id="UP001341840">
    <property type="component" value="Unassembled WGS sequence"/>
</dbReference>
<comment type="caution">
    <text evidence="1">The sequence shown here is derived from an EMBL/GenBank/DDBJ whole genome shotgun (WGS) entry which is preliminary data.</text>
</comment>
<dbReference type="EMBL" id="JASCZI010211526">
    <property type="protein sequence ID" value="MED6193781.1"/>
    <property type="molecule type" value="Genomic_DNA"/>
</dbReference>
<sequence>MELKPTWPNMTLLFLEAKMKKMKERKVGCHLIRAQLTWIWILALTPVGPCTSSTHVYNAGVQELFVQSEGIVHNSNEQSSVPPRAEATQVVASEGDAIEAIKTKELCEIWEISFKSRDDDEYLITIAGGRVPKRPK</sequence>